<protein>
    <recommendedName>
        <fullName evidence="4">ShKT domain-containing protein</fullName>
    </recommendedName>
</protein>
<dbReference type="OrthoDB" id="4826819at2759"/>
<sequence>MHFFTLFTTAAAFAGAVTGMAIKERNDVVSSKEATHELLRAYKTFEQGEGVQARCAWKTCDICFDRYPYCNGRNPLDIVNCIATCSQCPGNC</sequence>
<comment type="caution">
    <text evidence="2">The sequence shown here is derived from an EMBL/GenBank/DDBJ whole genome shotgun (WGS) entry which is preliminary data.</text>
</comment>
<proteinExistence type="predicted"/>
<evidence type="ECO:0000256" key="1">
    <source>
        <dbReference type="SAM" id="SignalP"/>
    </source>
</evidence>
<keyword evidence="1" id="KW-0732">Signal</keyword>
<gene>
    <name evidence="2" type="ORF">FALBO_9806</name>
</gene>
<keyword evidence="3" id="KW-1185">Reference proteome</keyword>
<evidence type="ECO:0000313" key="2">
    <source>
        <dbReference type="EMBL" id="KAF4463377.1"/>
    </source>
</evidence>
<dbReference type="Proteomes" id="UP000554235">
    <property type="component" value="Unassembled WGS sequence"/>
</dbReference>
<feature type="signal peptide" evidence="1">
    <location>
        <begin position="1"/>
        <end position="19"/>
    </location>
</feature>
<organism evidence="2 3">
    <name type="scientific">Fusarium albosuccineum</name>
    <dbReference type="NCBI Taxonomy" id="1237068"/>
    <lineage>
        <taxon>Eukaryota</taxon>
        <taxon>Fungi</taxon>
        <taxon>Dikarya</taxon>
        <taxon>Ascomycota</taxon>
        <taxon>Pezizomycotina</taxon>
        <taxon>Sordariomycetes</taxon>
        <taxon>Hypocreomycetidae</taxon>
        <taxon>Hypocreales</taxon>
        <taxon>Nectriaceae</taxon>
        <taxon>Fusarium</taxon>
        <taxon>Fusarium decemcellulare species complex</taxon>
    </lineage>
</organism>
<name>A0A8H4L865_9HYPO</name>
<evidence type="ECO:0008006" key="4">
    <source>
        <dbReference type="Google" id="ProtNLM"/>
    </source>
</evidence>
<evidence type="ECO:0000313" key="3">
    <source>
        <dbReference type="Proteomes" id="UP000554235"/>
    </source>
</evidence>
<dbReference type="EMBL" id="JAADYS010001368">
    <property type="protein sequence ID" value="KAF4463377.1"/>
    <property type="molecule type" value="Genomic_DNA"/>
</dbReference>
<dbReference type="AlphaFoldDB" id="A0A8H4L865"/>
<feature type="chain" id="PRO_5034167030" description="ShKT domain-containing protein" evidence="1">
    <location>
        <begin position="20"/>
        <end position="92"/>
    </location>
</feature>
<accession>A0A8H4L865</accession>
<reference evidence="2 3" key="1">
    <citation type="submission" date="2020-01" db="EMBL/GenBank/DDBJ databases">
        <title>Identification and distribution of gene clusters putatively required for synthesis of sphingolipid metabolism inhibitors in phylogenetically diverse species of the filamentous fungus Fusarium.</title>
        <authorList>
            <person name="Kim H.-S."/>
            <person name="Busman M."/>
            <person name="Brown D.W."/>
            <person name="Divon H."/>
            <person name="Uhlig S."/>
            <person name="Proctor R.H."/>
        </authorList>
    </citation>
    <scope>NUCLEOTIDE SEQUENCE [LARGE SCALE GENOMIC DNA]</scope>
    <source>
        <strain evidence="2 3">NRRL 20459</strain>
    </source>
</reference>